<evidence type="ECO:0000313" key="2">
    <source>
        <dbReference type="Proteomes" id="UP000551758"/>
    </source>
</evidence>
<dbReference type="Proteomes" id="UP000551758">
    <property type="component" value="Unassembled WGS sequence"/>
</dbReference>
<proteinExistence type="predicted"/>
<evidence type="ECO:0000313" key="1">
    <source>
        <dbReference type="EMBL" id="KAF5925298.1"/>
    </source>
</evidence>
<protein>
    <submittedName>
        <fullName evidence="1">Uncharacterized protein</fullName>
    </submittedName>
</protein>
<organism evidence="1 2">
    <name type="scientific">Diceros bicornis minor</name>
    <name type="common">South-central black rhinoceros</name>
    <dbReference type="NCBI Taxonomy" id="77932"/>
    <lineage>
        <taxon>Eukaryota</taxon>
        <taxon>Metazoa</taxon>
        <taxon>Chordata</taxon>
        <taxon>Craniata</taxon>
        <taxon>Vertebrata</taxon>
        <taxon>Euteleostomi</taxon>
        <taxon>Mammalia</taxon>
        <taxon>Eutheria</taxon>
        <taxon>Laurasiatheria</taxon>
        <taxon>Perissodactyla</taxon>
        <taxon>Rhinocerotidae</taxon>
        <taxon>Diceros</taxon>
    </lineage>
</organism>
<gene>
    <name evidence="1" type="ORF">HPG69_001742</name>
</gene>
<comment type="caution">
    <text evidence="1">The sequence shown here is derived from an EMBL/GenBank/DDBJ whole genome shotgun (WGS) entry which is preliminary data.</text>
</comment>
<sequence>MTTHPIFTQLKYSEYTGNSSHYRKLNITCENEVIQTQAHAENLSNDVTSVATHCKEGPVHTSTQISLKRPPHRIQAKVKVFGKPLWNATMNCGLELSFSLTFTPVTQKQMQGYQEIPTPLETLNCTKTLSPTSSQASKP</sequence>
<keyword evidence="2" id="KW-1185">Reference proteome</keyword>
<accession>A0A7J7FBM9</accession>
<name>A0A7J7FBM9_DICBM</name>
<dbReference type="AlphaFoldDB" id="A0A7J7FBM9"/>
<dbReference type="EMBL" id="JACDTQ010000812">
    <property type="protein sequence ID" value="KAF5925298.1"/>
    <property type="molecule type" value="Genomic_DNA"/>
</dbReference>
<reference evidence="1 2" key="1">
    <citation type="journal article" date="2020" name="Mol. Biol. Evol.">
        <title>Interspecific Gene Flow and the Evolution of Specialization in Black and White Rhinoceros.</title>
        <authorList>
            <person name="Moodley Y."/>
            <person name="Westbury M.V."/>
            <person name="Russo I.M."/>
            <person name="Gopalakrishnan S."/>
            <person name="Rakotoarivelo A."/>
            <person name="Olsen R.A."/>
            <person name="Prost S."/>
            <person name="Tunstall T."/>
            <person name="Ryder O.A."/>
            <person name="Dalen L."/>
            <person name="Bruford M.W."/>
        </authorList>
    </citation>
    <scope>NUCLEOTIDE SEQUENCE [LARGE SCALE GENOMIC DNA]</scope>
    <source>
        <strain evidence="1">SBR-YM</strain>
        <tissue evidence="1">Skin</tissue>
    </source>
</reference>